<dbReference type="AlphaFoldDB" id="A0A0V1KPW8"/>
<accession>A0A0V1KPW8</accession>
<comment type="caution">
    <text evidence="1">The sequence shown here is derived from an EMBL/GenBank/DDBJ whole genome shotgun (WGS) entry which is preliminary data.</text>
</comment>
<sequence length="115" mass="12642">MRSSSLGHFSSQPDRTNCFTCLSTLSFSVASAITLAVTGNSACNSTINFFTPLDGQNLHQITRHLTREVWTNSQLDKSFSCGDIQYQTSNSLAQLPTLPNGMQPFALRLSLNRIL</sequence>
<keyword evidence="2" id="KW-1185">Reference proteome</keyword>
<evidence type="ECO:0000313" key="1">
    <source>
        <dbReference type="EMBL" id="KRZ49158.1"/>
    </source>
</evidence>
<dbReference type="EMBL" id="JYDW01000332">
    <property type="protein sequence ID" value="KRZ49158.1"/>
    <property type="molecule type" value="Genomic_DNA"/>
</dbReference>
<organism evidence="1 2">
    <name type="scientific">Trichinella nativa</name>
    <dbReference type="NCBI Taxonomy" id="6335"/>
    <lineage>
        <taxon>Eukaryota</taxon>
        <taxon>Metazoa</taxon>
        <taxon>Ecdysozoa</taxon>
        <taxon>Nematoda</taxon>
        <taxon>Enoplea</taxon>
        <taxon>Dorylaimia</taxon>
        <taxon>Trichinellida</taxon>
        <taxon>Trichinellidae</taxon>
        <taxon>Trichinella</taxon>
    </lineage>
</organism>
<protein>
    <submittedName>
        <fullName evidence="1">Uncharacterized protein</fullName>
    </submittedName>
</protein>
<name>A0A0V1KPW8_9BILA</name>
<evidence type="ECO:0000313" key="2">
    <source>
        <dbReference type="Proteomes" id="UP000054721"/>
    </source>
</evidence>
<dbReference type="Proteomes" id="UP000054721">
    <property type="component" value="Unassembled WGS sequence"/>
</dbReference>
<proteinExistence type="predicted"/>
<reference evidence="1 2" key="1">
    <citation type="submission" date="2015-05" db="EMBL/GenBank/DDBJ databases">
        <title>Evolution of Trichinella species and genotypes.</title>
        <authorList>
            <person name="Korhonen P.K."/>
            <person name="Edoardo P."/>
            <person name="Giuseppe L.R."/>
            <person name="Gasser R.B."/>
        </authorList>
    </citation>
    <scope>NUCLEOTIDE SEQUENCE [LARGE SCALE GENOMIC DNA]</scope>
    <source>
        <strain evidence="1">ISS10</strain>
    </source>
</reference>
<gene>
    <name evidence="1" type="ORF">T02_6385</name>
</gene>